<gene>
    <name evidence="3" type="ORF">SAMN02745716_1316</name>
</gene>
<feature type="compositionally biased region" description="Gly residues" evidence="1">
    <location>
        <begin position="247"/>
        <end position="259"/>
    </location>
</feature>
<keyword evidence="2" id="KW-0732">Signal</keyword>
<keyword evidence="4" id="KW-1185">Reference proteome</keyword>
<feature type="compositionally biased region" description="Low complexity" evidence="1">
    <location>
        <begin position="260"/>
        <end position="285"/>
    </location>
</feature>
<reference evidence="4" key="1">
    <citation type="submission" date="2016-10" db="EMBL/GenBank/DDBJ databases">
        <authorList>
            <person name="Varghese N."/>
            <person name="Submissions S."/>
        </authorList>
    </citation>
    <scope>NUCLEOTIDE SEQUENCE [LARGE SCALE GENOMIC DNA]</scope>
    <source>
        <strain evidence="4">ATCC 35263</strain>
    </source>
</reference>
<feature type="chain" id="PRO_5013648876" evidence="2">
    <location>
        <begin position="35"/>
        <end position="285"/>
    </location>
</feature>
<proteinExistence type="predicted"/>
<organism evidence="3 4">
    <name type="scientific">Thermoleophilum album</name>
    <dbReference type="NCBI Taxonomy" id="29539"/>
    <lineage>
        <taxon>Bacteria</taxon>
        <taxon>Bacillati</taxon>
        <taxon>Actinomycetota</taxon>
        <taxon>Thermoleophilia</taxon>
        <taxon>Thermoleophilales</taxon>
        <taxon>Thermoleophilaceae</taxon>
        <taxon>Thermoleophilum</taxon>
    </lineage>
</organism>
<feature type="region of interest" description="Disordered" evidence="1">
    <location>
        <begin position="229"/>
        <end position="285"/>
    </location>
</feature>
<dbReference type="Proteomes" id="UP000222056">
    <property type="component" value="Unassembled WGS sequence"/>
</dbReference>
<accession>A0A1H6FTR4</accession>
<evidence type="ECO:0000256" key="2">
    <source>
        <dbReference type="SAM" id="SignalP"/>
    </source>
</evidence>
<protein>
    <submittedName>
        <fullName evidence="3">Uncharacterized protein</fullName>
    </submittedName>
</protein>
<dbReference type="EMBL" id="FNWJ01000002">
    <property type="protein sequence ID" value="SEH13782.1"/>
    <property type="molecule type" value="Genomic_DNA"/>
</dbReference>
<name>A0A1H6FTR4_THEAL</name>
<sequence length="285" mass="30995">MAPETRNFRVGCSVKAVAAALAVCGSLLLTPALASARVIELGERAPQVKSACPNLPCAVLAAATGYQGRSDTLAQPFQVPADGYVVAFTVTLSNLADNQIQFFNDTYGSPARVRLAILRQGRTRKTRRDFRLLAQSEWFNVEQYLGSSPTFVLQKPLRVRKGWIIGITTDTWVPAFVTGISGRNWWRASRARDKCRQDVFEQAAHLQINLVRQYMCDYHGDRLMYTATFVPDPKPTRETSSGTVTTPGGGSRPGSGGTRSGTRTTPTTQPRTSTSAAAAAPQAQR</sequence>
<dbReference type="AlphaFoldDB" id="A0A1H6FTR4"/>
<feature type="signal peptide" evidence="2">
    <location>
        <begin position="1"/>
        <end position="34"/>
    </location>
</feature>
<evidence type="ECO:0000313" key="4">
    <source>
        <dbReference type="Proteomes" id="UP000222056"/>
    </source>
</evidence>
<evidence type="ECO:0000313" key="3">
    <source>
        <dbReference type="EMBL" id="SEH13782.1"/>
    </source>
</evidence>
<dbReference type="STRING" id="29539.SAMN02745716_1316"/>
<evidence type="ECO:0000256" key="1">
    <source>
        <dbReference type="SAM" id="MobiDB-lite"/>
    </source>
</evidence>